<dbReference type="EMBL" id="BMAU01021379">
    <property type="protein sequence ID" value="GFY27302.1"/>
    <property type="molecule type" value="Genomic_DNA"/>
</dbReference>
<evidence type="ECO:0000313" key="1">
    <source>
        <dbReference type="EMBL" id="GFY27302.1"/>
    </source>
</evidence>
<sequence length="192" mass="20901">MVDERSSSRTNDLVLCVFSHGLGHNGEYYRPLQSQGVTNILRYATRWDDVCYVQSHPFIILCTFTSGVPAQGLYSSLDLGSKLGGLSPIAPETDLGVGLTASVPDGRLKLRLPNALVAVVAELKVPSWAWCGCLAVSSRVVLVTRPESKITRSVANTPRADSRCEVNDVDCLLEHLLSYTFILCLDELGVSF</sequence>
<organism evidence="1 2">
    <name type="scientific">Trichonephila clavipes</name>
    <name type="common">Golden silk orbweaver</name>
    <name type="synonym">Nephila clavipes</name>
    <dbReference type="NCBI Taxonomy" id="2585209"/>
    <lineage>
        <taxon>Eukaryota</taxon>
        <taxon>Metazoa</taxon>
        <taxon>Ecdysozoa</taxon>
        <taxon>Arthropoda</taxon>
        <taxon>Chelicerata</taxon>
        <taxon>Arachnida</taxon>
        <taxon>Araneae</taxon>
        <taxon>Araneomorphae</taxon>
        <taxon>Entelegynae</taxon>
        <taxon>Araneoidea</taxon>
        <taxon>Nephilidae</taxon>
        <taxon>Trichonephila</taxon>
    </lineage>
</organism>
<accession>A0A8X7BEA4</accession>
<reference evidence="1" key="1">
    <citation type="submission" date="2020-08" db="EMBL/GenBank/DDBJ databases">
        <title>Multicomponent nature underlies the extraordinary mechanical properties of spider dragline silk.</title>
        <authorList>
            <person name="Kono N."/>
            <person name="Nakamura H."/>
            <person name="Mori M."/>
            <person name="Yoshida Y."/>
            <person name="Ohtoshi R."/>
            <person name="Malay A.D."/>
            <person name="Moran D.A.P."/>
            <person name="Tomita M."/>
            <person name="Numata K."/>
            <person name="Arakawa K."/>
        </authorList>
    </citation>
    <scope>NUCLEOTIDE SEQUENCE</scope>
</reference>
<name>A0A8X7BEA4_TRICX</name>
<gene>
    <name evidence="1" type="ORF">TNCV_2069221</name>
</gene>
<proteinExistence type="predicted"/>
<dbReference type="Proteomes" id="UP000887159">
    <property type="component" value="Unassembled WGS sequence"/>
</dbReference>
<protein>
    <submittedName>
        <fullName evidence="1">Uncharacterized protein</fullName>
    </submittedName>
</protein>
<dbReference type="AlphaFoldDB" id="A0A8X7BEA4"/>
<keyword evidence="2" id="KW-1185">Reference proteome</keyword>
<comment type="caution">
    <text evidence="1">The sequence shown here is derived from an EMBL/GenBank/DDBJ whole genome shotgun (WGS) entry which is preliminary data.</text>
</comment>
<evidence type="ECO:0000313" key="2">
    <source>
        <dbReference type="Proteomes" id="UP000887159"/>
    </source>
</evidence>